<evidence type="ECO:0000256" key="12">
    <source>
        <dbReference type="ARBA" id="ARBA00049728"/>
    </source>
</evidence>
<dbReference type="Proteomes" id="UP001161497">
    <property type="component" value="Chromosome"/>
</dbReference>
<dbReference type="RefSeq" id="WP_009059338.1">
    <property type="nucleotide sequence ID" value="NZ_JAHXRZ010000007.1"/>
</dbReference>
<dbReference type="SUPFAM" id="SSF54862">
    <property type="entry name" value="4Fe-4S ferredoxins"/>
    <property type="match status" value="1"/>
</dbReference>
<dbReference type="PROSITE" id="PS51379">
    <property type="entry name" value="4FE4S_FER_2"/>
    <property type="match status" value="2"/>
</dbReference>
<comment type="function">
    <text evidence="10">Involved in pyrimidine base degradation. Catalyzes physiologically the reduction of uracil to 5,6-dihydrouracil (DHU) by using NADH as a specific cosubstrate. It also catalyzes the reverse reaction and the reduction of thymine to 5,6-dihydrothymine (DHT).</text>
</comment>
<comment type="subunit">
    <text evidence="11">Heterotetramer of 2 PreA and 2 PreT subunits.</text>
</comment>
<reference evidence="14" key="1">
    <citation type="submission" date="2023-03" db="EMBL/GenBank/DDBJ databases">
        <authorList>
            <person name="Cremers G."/>
            <person name="Picone N."/>
        </authorList>
    </citation>
    <scope>NUCLEOTIDE SEQUENCE</scope>
    <source>
        <strain evidence="14">Sample_alias</strain>
    </source>
</reference>
<dbReference type="Pfam" id="PF14697">
    <property type="entry name" value="Fer4_21"/>
    <property type="match status" value="1"/>
</dbReference>
<evidence type="ECO:0000256" key="3">
    <source>
        <dbReference type="ARBA" id="ARBA00023002"/>
    </source>
</evidence>
<dbReference type="EC" id="1.3.1.1" evidence="12"/>
<dbReference type="InterPro" id="IPR017900">
    <property type="entry name" value="4Fe4S_Fe_S_CS"/>
</dbReference>
<dbReference type="PANTHER" id="PTHR43073">
    <property type="entry name" value="DIHYDROPYRIMIDINE DEHYDROGENASE [NADP(+)]"/>
    <property type="match status" value="1"/>
</dbReference>
<proteinExistence type="inferred from homology"/>
<accession>A0ABN8XGE7</accession>
<dbReference type="SUPFAM" id="SSF51395">
    <property type="entry name" value="FMN-linked oxidoreductases"/>
    <property type="match status" value="1"/>
</dbReference>
<keyword evidence="5" id="KW-0411">Iron-sulfur</keyword>
<dbReference type="InterPro" id="IPR017896">
    <property type="entry name" value="4Fe4S_Fe-S-bd"/>
</dbReference>
<dbReference type="CDD" id="cd02940">
    <property type="entry name" value="DHPD_FMN"/>
    <property type="match status" value="1"/>
</dbReference>
<keyword evidence="3 14" id="KW-0560">Oxidoreductase</keyword>
<evidence type="ECO:0000313" key="15">
    <source>
        <dbReference type="Proteomes" id="UP001161497"/>
    </source>
</evidence>
<evidence type="ECO:0000259" key="13">
    <source>
        <dbReference type="PROSITE" id="PS51379"/>
    </source>
</evidence>
<comment type="catalytic activity">
    <reaction evidence="9">
        <text>5,6-dihydrouracil + NAD(+) = uracil + NADH + H(+)</text>
        <dbReference type="Rhea" id="RHEA:20189"/>
        <dbReference type="ChEBI" id="CHEBI:15378"/>
        <dbReference type="ChEBI" id="CHEBI:15901"/>
        <dbReference type="ChEBI" id="CHEBI:17568"/>
        <dbReference type="ChEBI" id="CHEBI:57540"/>
        <dbReference type="ChEBI" id="CHEBI:57945"/>
        <dbReference type="EC" id="1.3.1.1"/>
    </reaction>
</comment>
<keyword evidence="2" id="KW-0479">Metal-binding</keyword>
<dbReference type="PANTHER" id="PTHR43073:SF2">
    <property type="entry name" value="DIHYDROPYRIMIDINE DEHYDROGENASE [NADP(+)]"/>
    <property type="match status" value="1"/>
</dbReference>
<evidence type="ECO:0000256" key="7">
    <source>
        <dbReference type="ARBA" id="ARBA00032722"/>
    </source>
</evidence>
<dbReference type="Gene3D" id="3.30.70.20">
    <property type="match status" value="1"/>
</dbReference>
<organism evidence="14 15">
    <name type="scientific">Candidatus Methylacidiphilum fumarolicum</name>
    <dbReference type="NCBI Taxonomy" id="591154"/>
    <lineage>
        <taxon>Bacteria</taxon>
        <taxon>Pseudomonadati</taxon>
        <taxon>Verrucomicrobiota</taxon>
        <taxon>Methylacidiphilae</taxon>
        <taxon>Methylacidiphilales</taxon>
        <taxon>Methylacidiphilaceae</taxon>
        <taxon>Methylacidiphilum (ex Ratnadevi et al. 2023)</taxon>
    </lineage>
</organism>
<feature type="domain" description="4Fe-4S ferredoxin-type" evidence="13">
    <location>
        <begin position="335"/>
        <end position="364"/>
    </location>
</feature>
<evidence type="ECO:0000256" key="8">
    <source>
        <dbReference type="ARBA" id="ARBA00047685"/>
    </source>
</evidence>
<dbReference type="InterPro" id="IPR013785">
    <property type="entry name" value="Aldolase_TIM"/>
</dbReference>
<sequence>MIELSIEFAGIRSINPFWLASGPPTNSAAQVNAAFEAGFGGAVWKTIGTAVENVSSRYSSYKKWDRILGLNNLELISDRPLELNLKEIQEIKKRWPDRAVIVSIMEEYDRKKWEELVKKVEASGADGIELNFGCPHGMPERGTGSKIGQDPTLCREVTSWVKRGTRLPLIVKLTPNVTDITQTAKAAMEGGASALSLINTIQAITGVDLETFEVLPSIGGKSSYGGYSGEAIKPIALGLTAKVASMEMVQEKQVPISAMGGISTWRDSVEFLLLGASSVQLCSAVMLNGFRIIDDLLSGLKHWMQAKGFRSIADFRGKSLSHIVPFRKLEPTFKQIAQIDPQKCIHCFLCYIVCRDAAHRCIDLTDGKELYTMIPPSGKHEWIFPKVRIEDCVGCSLCQHVCPVDSCIEMITMEAQKLEVRPGIRKQSLETIGKKATGEVLYGCSD</sequence>
<evidence type="ECO:0000256" key="1">
    <source>
        <dbReference type="ARBA" id="ARBA00010804"/>
    </source>
</evidence>
<protein>
    <recommendedName>
        <fullName evidence="12">dihydrouracil dehydrogenase (NAD(+))</fullName>
        <ecNumber evidence="12">1.3.1.1</ecNumber>
    </recommendedName>
    <alternativeName>
        <fullName evidence="7">Dihydrothymine dehydrogenase</fullName>
    </alternativeName>
    <alternativeName>
        <fullName evidence="6">Dihydrouracil dehydrogenase</fullName>
    </alternativeName>
</protein>
<comment type="catalytic activity">
    <reaction evidence="8">
        <text>5,6-dihydrothymine + NAD(+) = thymine + NADH + H(+)</text>
        <dbReference type="Rhea" id="RHEA:28791"/>
        <dbReference type="ChEBI" id="CHEBI:15378"/>
        <dbReference type="ChEBI" id="CHEBI:17821"/>
        <dbReference type="ChEBI" id="CHEBI:27468"/>
        <dbReference type="ChEBI" id="CHEBI:57540"/>
        <dbReference type="ChEBI" id="CHEBI:57945"/>
        <dbReference type="EC" id="1.3.1.1"/>
    </reaction>
</comment>
<name>A0ABN8XGE7_9BACT</name>
<dbReference type="Gene3D" id="3.20.20.70">
    <property type="entry name" value="Aldolase class I"/>
    <property type="match status" value="1"/>
</dbReference>
<comment type="similarity">
    <text evidence="1">Belongs to the dihydropyrimidine dehydrogenase family.</text>
</comment>
<evidence type="ECO:0000256" key="10">
    <source>
        <dbReference type="ARBA" id="ARBA00049578"/>
    </source>
</evidence>
<evidence type="ECO:0000313" key="14">
    <source>
        <dbReference type="EMBL" id="CAI9086300.1"/>
    </source>
</evidence>
<dbReference type="NCBIfam" id="NF006183">
    <property type="entry name" value="PRK08318.1"/>
    <property type="match status" value="1"/>
</dbReference>
<evidence type="ECO:0000256" key="2">
    <source>
        <dbReference type="ARBA" id="ARBA00022723"/>
    </source>
</evidence>
<gene>
    <name evidence="14" type="ORF">MFUM_1979</name>
</gene>
<dbReference type="GO" id="GO:0016491">
    <property type="term" value="F:oxidoreductase activity"/>
    <property type="evidence" value="ECO:0007669"/>
    <property type="project" value="UniProtKB-KW"/>
</dbReference>
<dbReference type="EMBL" id="OX458932">
    <property type="protein sequence ID" value="CAI9086300.1"/>
    <property type="molecule type" value="Genomic_DNA"/>
</dbReference>
<keyword evidence="15" id="KW-1185">Reference proteome</keyword>
<feature type="domain" description="4Fe-4S ferredoxin-type" evidence="13">
    <location>
        <begin position="383"/>
        <end position="413"/>
    </location>
</feature>
<dbReference type="Pfam" id="PF01180">
    <property type="entry name" value="DHO_dh"/>
    <property type="match status" value="1"/>
</dbReference>
<evidence type="ECO:0000256" key="5">
    <source>
        <dbReference type="ARBA" id="ARBA00023014"/>
    </source>
</evidence>
<keyword evidence="4" id="KW-0408">Iron</keyword>
<evidence type="ECO:0000256" key="11">
    <source>
        <dbReference type="ARBA" id="ARBA00049714"/>
    </source>
</evidence>
<evidence type="ECO:0000256" key="9">
    <source>
        <dbReference type="ARBA" id="ARBA00048792"/>
    </source>
</evidence>
<evidence type="ECO:0000256" key="4">
    <source>
        <dbReference type="ARBA" id="ARBA00023004"/>
    </source>
</evidence>
<evidence type="ECO:0000256" key="6">
    <source>
        <dbReference type="ARBA" id="ARBA00030119"/>
    </source>
</evidence>
<dbReference type="InterPro" id="IPR005720">
    <property type="entry name" value="Dihydroorotate_DH_cat"/>
</dbReference>
<dbReference type="PROSITE" id="PS00198">
    <property type="entry name" value="4FE4S_FER_1"/>
    <property type="match status" value="1"/>
</dbReference>